<dbReference type="EMBL" id="KJ668713">
    <property type="protein sequence ID" value="AHY83179.1"/>
    <property type="molecule type" value="Genomic_DNA"/>
</dbReference>
<dbReference type="Proteomes" id="UP000024438">
    <property type="component" value="Segment"/>
</dbReference>
<evidence type="ECO:0000313" key="1">
    <source>
        <dbReference type="EMBL" id="AHY83179.1"/>
    </source>
</evidence>
<name>A0A023ZUD1_9CAUD</name>
<keyword evidence="2" id="KW-1185">Reference proteome</keyword>
<reference evidence="1 2" key="1">
    <citation type="submission" date="2014-04" db="EMBL/GenBank/DDBJ databases">
        <title>Complete genome sequence of e4/1c, an Escherichia coli O157:H7-specific phage with proven potential as a biocontrol agent.</title>
        <authorList>
            <person name="McAuliffe O."/>
            <person name="Coffey B."/>
            <person name="Casey A."/>
            <person name="O'Sullivan O."/>
            <person name="Coffey A."/>
            <person name="Ross P."/>
        </authorList>
    </citation>
    <scope>NUCLEOTIDE SEQUENCE [LARGE SCALE GENOMIC DNA]</scope>
</reference>
<organism evidence="1 2">
    <name type="scientific">Escherichia phage e4/1c</name>
    <dbReference type="NCBI Taxonomy" id="1495286"/>
    <lineage>
        <taxon>Viruses</taxon>
        <taxon>Duplodnaviria</taxon>
        <taxon>Heunggongvirae</taxon>
        <taxon>Uroviricota</taxon>
        <taxon>Caudoviricetes</taxon>
        <taxon>Drexlerviridae</taxon>
        <taxon>Rogunavirinae</taxon>
        <taxon>Rogunavirus</taxon>
        <taxon>Rogunavirus E41c</taxon>
    </lineage>
</organism>
<protein>
    <submittedName>
        <fullName evidence="1">Uncharacterized protein</fullName>
    </submittedName>
</protein>
<accession>A0A023ZUD1</accession>
<evidence type="ECO:0000313" key="2">
    <source>
        <dbReference type="Proteomes" id="UP000024438"/>
    </source>
</evidence>
<gene>
    <name evidence="1" type="primary">e41c_0029</name>
</gene>
<sequence>MRLTKIEIMKVLSGHPDYEFKLWEVGGLPIEARDLSYIMFGHEEGGKKSKMTCCKQALDRMVNDGYLESSKVTIKPHTVDNRSMRATVSRYRVKGSNISWFKKTDEFAKCREITLTKEDYKSE</sequence>
<dbReference type="KEGG" id="vg:19525665"/>
<dbReference type="RefSeq" id="YP_009036028.1">
    <property type="nucleotide sequence ID" value="NC_024210.1"/>
</dbReference>
<proteinExistence type="predicted"/>